<keyword evidence="3" id="KW-1185">Reference proteome</keyword>
<feature type="non-terminal residue" evidence="2">
    <location>
        <position position="1"/>
    </location>
</feature>
<dbReference type="Proteomes" id="UP000824469">
    <property type="component" value="Unassembled WGS sequence"/>
</dbReference>
<gene>
    <name evidence="2" type="ORF">KI387_035326</name>
</gene>
<dbReference type="EMBL" id="JAHRHJ020000007">
    <property type="protein sequence ID" value="KAH9307415.1"/>
    <property type="molecule type" value="Genomic_DNA"/>
</dbReference>
<organism evidence="2 3">
    <name type="scientific">Taxus chinensis</name>
    <name type="common">Chinese yew</name>
    <name type="synonym">Taxus wallichiana var. chinensis</name>
    <dbReference type="NCBI Taxonomy" id="29808"/>
    <lineage>
        <taxon>Eukaryota</taxon>
        <taxon>Viridiplantae</taxon>
        <taxon>Streptophyta</taxon>
        <taxon>Embryophyta</taxon>
        <taxon>Tracheophyta</taxon>
        <taxon>Spermatophyta</taxon>
        <taxon>Pinopsida</taxon>
        <taxon>Pinidae</taxon>
        <taxon>Conifers II</taxon>
        <taxon>Cupressales</taxon>
        <taxon>Taxaceae</taxon>
        <taxon>Taxus</taxon>
    </lineage>
</organism>
<comment type="caution">
    <text evidence="2">The sequence shown here is derived from an EMBL/GenBank/DDBJ whole genome shotgun (WGS) entry which is preliminary data.</text>
</comment>
<proteinExistence type="predicted"/>
<dbReference type="AlphaFoldDB" id="A0AA38KZJ7"/>
<name>A0AA38KZJ7_TAXCH</name>
<feature type="region of interest" description="Disordered" evidence="1">
    <location>
        <begin position="62"/>
        <end position="82"/>
    </location>
</feature>
<sequence length="82" mass="9629">VLKWLEEFTESLKRRTDNLTEDVHKLLEQTGDVEQDFYNTFNSFRALSNTQYIENRVYEDDEMSAPNSDFSARFSEASLPAQ</sequence>
<accession>A0AA38KZJ7</accession>
<evidence type="ECO:0000256" key="1">
    <source>
        <dbReference type="SAM" id="MobiDB-lite"/>
    </source>
</evidence>
<feature type="non-terminal residue" evidence="2">
    <location>
        <position position="82"/>
    </location>
</feature>
<reference evidence="2 3" key="1">
    <citation type="journal article" date="2021" name="Nat. Plants">
        <title>The Taxus genome provides insights into paclitaxel biosynthesis.</title>
        <authorList>
            <person name="Xiong X."/>
            <person name="Gou J."/>
            <person name="Liao Q."/>
            <person name="Li Y."/>
            <person name="Zhou Q."/>
            <person name="Bi G."/>
            <person name="Li C."/>
            <person name="Du R."/>
            <person name="Wang X."/>
            <person name="Sun T."/>
            <person name="Guo L."/>
            <person name="Liang H."/>
            <person name="Lu P."/>
            <person name="Wu Y."/>
            <person name="Zhang Z."/>
            <person name="Ro D.K."/>
            <person name="Shang Y."/>
            <person name="Huang S."/>
            <person name="Yan J."/>
        </authorList>
    </citation>
    <scope>NUCLEOTIDE SEQUENCE [LARGE SCALE GENOMIC DNA]</scope>
    <source>
        <strain evidence="2">Ta-2019</strain>
    </source>
</reference>
<protein>
    <submittedName>
        <fullName evidence="2">Uncharacterized protein</fullName>
    </submittedName>
</protein>
<evidence type="ECO:0000313" key="2">
    <source>
        <dbReference type="EMBL" id="KAH9307415.1"/>
    </source>
</evidence>
<evidence type="ECO:0000313" key="3">
    <source>
        <dbReference type="Proteomes" id="UP000824469"/>
    </source>
</evidence>